<comment type="caution">
    <text evidence="2">The sequence shown here is derived from an EMBL/GenBank/DDBJ whole genome shotgun (WGS) entry which is preliminary data.</text>
</comment>
<dbReference type="CDD" id="cd04301">
    <property type="entry name" value="NAT_SF"/>
    <property type="match status" value="1"/>
</dbReference>
<dbReference type="InterPro" id="IPR000182">
    <property type="entry name" value="GNAT_dom"/>
</dbReference>
<dbReference type="SUPFAM" id="SSF55729">
    <property type="entry name" value="Acyl-CoA N-acyltransferases (Nat)"/>
    <property type="match status" value="1"/>
</dbReference>
<name>A0A0C2W3K5_9BACL</name>
<dbReference type="Gene3D" id="3.40.630.30">
    <property type="match status" value="1"/>
</dbReference>
<organism evidence="2 3">
    <name type="scientific">Jeotgalibacillus alimentarius</name>
    <dbReference type="NCBI Taxonomy" id="135826"/>
    <lineage>
        <taxon>Bacteria</taxon>
        <taxon>Bacillati</taxon>
        <taxon>Bacillota</taxon>
        <taxon>Bacilli</taxon>
        <taxon>Bacillales</taxon>
        <taxon>Caryophanaceae</taxon>
        <taxon>Jeotgalibacillus</taxon>
    </lineage>
</organism>
<dbReference type="Proteomes" id="UP000031950">
    <property type="component" value="Unassembled WGS sequence"/>
</dbReference>
<gene>
    <name evidence="2" type="ORF">KP77_07130</name>
</gene>
<dbReference type="STRING" id="135826.KP77_07130"/>
<dbReference type="InterPro" id="IPR016181">
    <property type="entry name" value="Acyl_CoA_acyltransferase"/>
</dbReference>
<dbReference type="Pfam" id="PF00583">
    <property type="entry name" value="Acetyltransf_1"/>
    <property type="match status" value="1"/>
</dbReference>
<dbReference type="PROSITE" id="PS51186">
    <property type="entry name" value="GNAT"/>
    <property type="match status" value="1"/>
</dbReference>
<keyword evidence="3" id="KW-1185">Reference proteome</keyword>
<accession>A0A0C2W3K5</accession>
<reference evidence="2 3" key="1">
    <citation type="submission" date="2015-01" db="EMBL/GenBank/DDBJ databases">
        <title>Genome sequence of Jeotgalibacillus alimentarius.</title>
        <authorList>
            <person name="Goh K.M."/>
            <person name="Chan K.-G."/>
            <person name="Yaakop A.S."/>
            <person name="Ee R."/>
            <person name="Gan H.M."/>
            <person name="Chan C.S."/>
        </authorList>
    </citation>
    <scope>NUCLEOTIDE SEQUENCE [LARGE SCALE GENOMIC DNA]</scope>
    <source>
        <strain evidence="2 3">YKJ-13</strain>
    </source>
</reference>
<dbReference type="PATRIC" id="fig|135826.4.peg.708"/>
<dbReference type="GO" id="GO:0016747">
    <property type="term" value="F:acyltransferase activity, transferring groups other than amino-acyl groups"/>
    <property type="evidence" value="ECO:0007669"/>
    <property type="project" value="InterPro"/>
</dbReference>
<dbReference type="InterPro" id="IPR001646">
    <property type="entry name" value="5peptide_repeat"/>
</dbReference>
<dbReference type="Pfam" id="PF00805">
    <property type="entry name" value="Pentapeptide"/>
    <property type="match status" value="1"/>
</dbReference>
<dbReference type="AlphaFoldDB" id="A0A0C2W3K5"/>
<evidence type="ECO:0000313" key="2">
    <source>
        <dbReference type="EMBL" id="KIL51201.1"/>
    </source>
</evidence>
<protein>
    <recommendedName>
        <fullName evidence="1">N-acetyltransferase domain-containing protein</fullName>
    </recommendedName>
</protein>
<sequence length="283" mass="31871">MQSEMKLIKADNSMIKELTALSAAVFSHEASVWLAEGENDANIQPPGYDSEDMMSYMIMHLHTYGIYKGDTLIGGVILTIPASHYARIDRIFIDQKQQGKGYGKEAIQLIEKIYPDVTRWKLETSAKQINNRHFYEAVGYTCVWETEELMFEKKLDGHEDSKNDFNQRQDQDYSQAELISVNAQSVKITDANIRSLHISNAAMQQARFQNVNLSESLIADATVQHTTFWFTDLSGSVFRTADMSGVALENCNISGMTIDGIPVADLIKAYKKENKHGPSQTNQ</sequence>
<feature type="domain" description="N-acetyltransferase" evidence="1">
    <location>
        <begin position="5"/>
        <end position="156"/>
    </location>
</feature>
<evidence type="ECO:0000259" key="1">
    <source>
        <dbReference type="PROSITE" id="PS51186"/>
    </source>
</evidence>
<dbReference type="EMBL" id="JXRQ01000015">
    <property type="protein sequence ID" value="KIL51201.1"/>
    <property type="molecule type" value="Genomic_DNA"/>
</dbReference>
<dbReference type="OrthoDB" id="9786032at2"/>
<evidence type="ECO:0000313" key="3">
    <source>
        <dbReference type="Proteomes" id="UP000031950"/>
    </source>
</evidence>
<dbReference type="SUPFAM" id="SSF141571">
    <property type="entry name" value="Pentapeptide repeat-like"/>
    <property type="match status" value="1"/>
</dbReference>
<proteinExistence type="predicted"/>
<dbReference type="RefSeq" id="WP_041121389.1">
    <property type="nucleotide sequence ID" value="NZ_JXRQ01000015.1"/>
</dbReference>
<dbReference type="Gene3D" id="2.160.20.80">
    <property type="entry name" value="E3 ubiquitin-protein ligase SopA"/>
    <property type="match status" value="1"/>
</dbReference>